<dbReference type="EMBL" id="VRMN01000001">
    <property type="protein sequence ID" value="KAA8497580.1"/>
    <property type="molecule type" value="Genomic_DNA"/>
</dbReference>
<reference evidence="2" key="1">
    <citation type="journal article" date="2019" name="Nat. Commun.">
        <title>Expansion of phycobilisome linker gene families in mesophilic red algae.</title>
        <authorList>
            <person name="Lee J."/>
            <person name="Kim D."/>
            <person name="Bhattacharya D."/>
            <person name="Yoon H.S."/>
        </authorList>
    </citation>
    <scope>NUCLEOTIDE SEQUENCE [LARGE SCALE GENOMIC DNA]</scope>
    <source>
        <strain evidence="2">CCMP 1328</strain>
    </source>
</reference>
<keyword evidence="2" id="KW-1185">Reference proteome</keyword>
<comment type="caution">
    <text evidence="1">The sequence shown here is derived from an EMBL/GenBank/DDBJ whole genome shotgun (WGS) entry which is preliminary data.</text>
</comment>
<organism evidence="1 2">
    <name type="scientific">Porphyridium purpureum</name>
    <name type="common">Red alga</name>
    <name type="synonym">Porphyridium cruentum</name>
    <dbReference type="NCBI Taxonomy" id="35688"/>
    <lineage>
        <taxon>Eukaryota</taxon>
        <taxon>Rhodophyta</taxon>
        <taxon>Bangiophyceae</taxon>
        <taxon>Porphyridiales</taxon>
        <taxon>Porphyridiaceae</taxon>
        <taxon>Porphyridium</taxon>
    </lineage>
</organism>
<protein>
    <submittedName>
        <fullName evidence="1">Uncharacterized protein</fullName>
    </submittedName>
</protein>
<dbReference type="AlphaFoldDB" id="A0A5J4Z2R2"/>
<proteinExistence type="predicted"/>
<accession>A0A5J4Z2R2</accession>
<dbReference type="Proteomes" id="UP000324585">
    <property type="component" value="Unassembled WGS sequence"/>
</dbReference>
<gene>
    <name evidence="1" type="ORF">FVE85_5165</name>
</gene>
<name>A0A5J4Z2R2_PORPP</name>
<evidence type="ECO:0000313" key="1">
    <source>
        <dbReference type="EMBL" id="KAA8497580.1"/>
    </source>
</evidence>
<sequence>MSALTWSPTAAASRAYADDAFCSSAKSIWFRVRSKEVEAGRRMPASSSILPAAWTRTSVGVQLLELRIVAEGHSRLPCDKEMEAVEQQLDEAVADLEIKVNSVRPYLRFREVNNSSDHVADNTWLKSIRYGIWDGACVDAIAEF</sequence>
<evidence type="ECO:0000313" key="2">
    <source>
        <dbReference type="Proteomes" id="UP000324585"/>
    </source>
</evidence>